<sequence>MSLIRFTPLALSILILLNPFAAQAGQHEGDELNEWAKQRQAQLEYVRKTGKKLDFCYRQQFLFSKGKITEAPKPGYTCIPSAGIGGGGHG</sequence>
<gene>
    <name evidence="2" type="ORF">B9G39_18495</name>
</gene>
<evidence type="ECO:0000313" key="2">
    <source>
        <dbReference type="EMBL" id="RDH45275.1"/>
    </source>
</evidence>
<comment type="caution">
    <text evidence="2">The sequence shown here is derived from an EMBL/GenBank/DDBJ whole genome shotgun (WGS) entry which is preliminary data.</text>
</comment>
<name>A0A4P9VP61_9GAMM</name>
<keyword evidence="1" id="KW-0732">Signal</keyword>
<dbReference type="AlphaFoldDB" id="A0A4P9VP61"/>
<reference evidence="2 3" key="1">
    <citation type="submission" date="2017-04" db="EMBL/GenBank/DDBJ databases">
        <title>Draft genome sequence of Zooshikella ganghwensis VG4 isolated from Red Sea sediments.</title>
        <authorList>
            <person name="Rehman Z."/>
            <person name="Alam I."/>
            <person name="Kamau A."/>
            <person name="Bajic V."/>
            <person name="Leiknes T."/>
        </authorList>
    </citation>
    <scope>NUCLEOTIDE SEQUENCE [LARGE SCALE GENOMIC DNA]</scope>
    <source>
        <strain evidence="2 3">VG4</strain>
    </source>
</reference>
<accession>A0A4P9VP61</accession>
<proteinExistence type="predicted"/>
<keyword evidence="3" id="KW-1185">Reference proteome</keyword>
<feature type="chain" id="PRO_5020572843" evidence="1">
    <location>
        <begin position="25"/>
        <end position="90"/>
    </location>
</feature>
<organism evidence="2 3">
    <name type="scientific">Zooshikella ganghwensis</name>
    <dbReference type="NCBI Taxonomy" id="202772"/>
    <lineage>
        <taxon>Bacteria</taxon>
        <taxon>Pseudomonadati</taxon>
        <taxon>Pseudomonadota</taxon>
        <taxon>Gammaproteobacteria</taxon>
        <taxon>Oceanospirillales</taxon>
        <taxon>Zooshikellaceae</taxon>
        <taxon>Zooshikella</taxon>
    </lineage>
</organism>
<dbReference type="EMBL" id="NDXW01000001">
    <property type="protein sequence ID" value="RDH45275.1"/>
    <property type="molecule type" value="Genomic_DNA"/>
</dbReference>
<feature type="signal peptide" evidence="1">
    <location>
        <begin position="1"/>
        <end position="24"/>
    </location>
</feature>
<evidence type="ECO:0000256" key="1">
    <source>
        <dbReference type="SAM" id="SignalP"/>
    </source>
</evidence>
<evidence type="ECO:0000313" key="3">
    <source>
        <dbReference type="Proteomes" id="UP000257039"/>
    </source>
</evidence>
<dbReference type="Proteomes" id="UP000257039">
    <property type="component" value="Unassembled WGS sequence"/>
</dbReference>
<protein>
    <submittedName>
        <fullName evidence="2">Uncharacterized protein</fullName>
    </submittedName>
</protein>